<evidence type="ECO:0000256" key="1">
    <source>
        <dbReference type="ARBA" id="ARBA00023284"/>
    </source>
</evidence>
<dbReference type="Gene3D" id="3.40.30.10">
    <property type="entry name" value="Glutaredoxin"/>
    <property type="match status" value="1"/>
</dbReference>
<dbReference type="PANTHER" id="PTHR42852">
    <property type="entry name" value="THIOL:DISULFIDE INTERCHANGE PROTEIN DSBE"/>
    <property type="match status" value="1"/>
</dbReference>
<dbReference type="GO" id="GO:0016853">
    <property type="term" value="F:isomerase activity"/>
    <property type="evidence" value="ECO:0007669"/>
    <property type="project" value="UniProtKB-KW"/>
</dbReference>
<evidence type="ECO:0000259" key="2">
    <source>
        <dbReference type="PROSITE" id="PS51352"/>
    </source>
</evidence>
<sequence length="156" mass="17305">MKVWSCRWLLMTGLLALTACGEGERLWLDQRGEPISQSDLSGRYQVVNYWAEWCAPCRDELPELNALADSYPQLAVIGIHFDRAEGEALLALSERMGIEFSVLGHDYADEFGLVLPRVLPTTYLLDPEGRVLASLEGPQDKAQLLAALAEQGAELE</sequence>
<proteinExistence type="predicted"/>
<dbReference type="SUPFAM" id="SSF52833">
    <property type="entry name" value="Thioredoxin-like"/>
    <property type="match status" value="1"/>
</dbReference>
<reference evidence="4" key="1">
    <citation type="submission" date="2016-10" db="EMBL/GenBank/DDBJ databases">
        <authorList>
            <person name="Varghese N."/>
            <person name="Submissions S."/>
        </authorList>
    </citation>
    <scope>NUCLEOTIDE SEQUENCE [LARGE SCALE GENOMIC DNA]</scope>
    <source>
        <strain evidence="4">CECT 8338</strain>
    </source>
</reference>
<dbReference type="InterPro" id="IPR013766">
    <property type="entry name" value="Thioredoxin_domain"/>
</dbReference>
<evidence type="ECO:0000313" key="4">
    <source>
        <dbReference type="Proteomes" id="UP000243924"/>
    </source>
</evidence>
<dbReference type="OrthoDB" id="9796554at2"/>
<dbReference type="PROSITE" id="PS51257">
    <property type="entry name" value="PROKAR_LIPOPROTEIN"/>
    <property type="match status" value="1"/>
</dbReference>
<dbReference type="CDD" id="cd02966">
    <property type="entry name" value="TlpA_like_family"/>
    <property type="match status" value="1"/>
</dbReference>
<evidence type="ECO:0000313" key="3">
    <source>
        <dbReference type="EMBL" id="SDU13701.1"/>
    </source>
</evidence>
<dbReference type="InterPro" id="IPR036249">
    <property type="entry name" value="Thioredoxin-like_sf"/>
</dbReference>
<dbReference type="RefSeq" id="WP_092386464.1">
    <property type="nucleotide sequence ID" value="NZ_LT629787.1"/>
</dbReference>
<dbReference type="Proteomes" id="UP000243924">
    <property type="component" value="Chromosome I"/>
</dbReference>
<organism evidence="3 4">
    <name type="scientific">Halopseudomonas salegens</name>
    <dbReference type="NCBI Taxonomy" id="1434072"/>
    <lineage>
        <taxon>Bacteria</taxon>
        <taxon>Pseudomonadati</taxon>
        <taxon>Pseudomonadota</taxon>
        <taxon>Gammaproteobacteria</taxon>
        <taxon>Pseudomonadales</taxon>
        <taxon>Pseudomonadaceae</taxon>
        <taxon>Halopseudomonas</taxon>
    </lineage>
</organism>
<dbReference type="Pfam" id="PF00578">
    <property type="entry name" value="AhpC-TSA"/>
    <property type="match status" value="1"/>
</dbReference>
<dbReference type="GO" id="GO:0015036">
    <property type="term" value="F:disulfide oxidoreductase activity"/>
    <property type="evidence" value="ECO:0007669"/>
    <property type="project" value="UniProtKB-ARBA"/>
</dbReference>
<feature type="domain" description="Thioredoxin" evidence="2">
    <location>
        <begin position="15"/>
        <end position="153"/>
    </location>
</feature>
<dbReference type="AlphaFoldDB" id="A0A1H2G2B9"/>
<name>A0A1H2G2B9_9GAMM</name>
<dbReference type="STRING" id="1434072.SAMN05216210_1984"/>
<dbReference type="GO" id="GO:0016209">
    <property type="term" value="F:antioxidant activity"/>
    <property type="evidence" value="ECO:0007669"/>
    <property type="project" value="InterPro"/>
</dbReference>
<dbReference type="PROSITE" id="PS00194">
    <property type="entry name" value="THIOREDOXIN_1"/>
    <property type="match status" value="1"/>
</dbReference>
<keyword evidence="1" id="KW-0676">Redox-active center</keyword>
<protein>
    <submittedName>
        <fullName evidence="3">Thiol-disulfide isomerase or thioredoxin</fullName>
    </submittedName>
</protein>
<dbReference type="PANTHER" id="PTHR42852:SF13">
    <property type="entry name" value="PROTEIN DIPZ"/>
    <property type="match status" value="1"/>
</dbReference>
<gene>
    <name evidence="3" type="ORF">SAMN05216210_1984</name>
</gene>
<keyword evidence="4" id="KW-1185">Reference proteome</keyword>
<dbReference type="InterPro" id="IPR050553">
    <property type="entry name" value="Thioredoxin_ResA/DsbE_sf"/>
</dbReference>
<dbReference type="PROSITE" id="PS51352">
    <property type="entry name" value="THIOREDOXIN_2"/>
    <property type="match status" value="1"/>
</dbReference>
<dbReference type="InterPro" id="IPR017937">
    <property type="entry name" value="Thioredoxin_CS"/>
</dbReference>
<accession>A0A1H2G2B9</accession>
<keyword evidence="3" id="KW-0413">Isomerase</keyword>
<dbReference type="InterPro" id="IPR000866">
    <property type="entry name" value="AhpC/TSA"/>
</dbReference>
<dbReference type="EMBL" id="LT629787">
    <property type="protein sequence ID" value="SDU13701.1"/>
    <property type="molecule type" value="Genomic_DNA"/>
</dbReference>